<dbReference type="PANTHER" id="PTHR46796">
    <property type="entry name" value="HTH-TYPE TRANSCRIPTIONAL ACTIVATOR RHAS-RELATED"/>
    <property type="match status" value="1"/>
</dbReference>
<dbReference type="GO" id="GO:0003700">
    <property type="term" value="F:DNA-binding transcription factor activity"/>
    <property type="evidence" value="ECO:0007669"/>
    <property type="project" value="InterPro"/>
</dbReference>
<feature type="domain" description="HTH araC/xylS-type" evidence="5">
    <location>
        <begin position="170"/>
        <end position="267"/>
    </location>
</feature>
<proteinExistence type="predicted"/>
<dbReference type="KEGG" id="fra:Francci3_3512"/>
<dbReference type="InterPro" id="IPR046532">
    <property type="entry name" value="DUF6597"/>
</dbReference>
<accession>Q2J777</accession>
<gene>
    <name evidence="6" type="ordered locus">Francci3_3512</name>
</gene>
<keyword evidence="2" id="KW-0238">DNA-binding</keyword>
<dbReference type="InterPro" id="IPR018060">
    <property type="entry name" value="HTH_AraC"/>
</dbReference>
<keyword evidence="1" id="KW-0805">Transcription regulation</keyword>
<evidence type="ECO:0000256" key="4">
    <source>
        <dbReference type="SAM" id="MobiDB-lite"/>
    </source>
</evidence>
<dbReference type="SMART" id="SM00342">
    <property type="entry name" value="HTH_ARAC"/>
    <property type="match status" value="1"/>
</dbReference>
<dbReference type="STRING" id="106370.Francci3_3512"/>
<dbReference type="Pfam" id="PF20240">
    <property type="entry name" value="DUF6597"/>
    <property type="match status" value="1"/>
</dbReference>
<evidence type="ECO:0000256" key="2">
    <source>
        <dbReference type="ARBA" id="ARBA00023125"/>
    </source>
</evidence>
<keyword evidence="3" id="KW-0804">Transcription</keyword>
<feature type="region of interest" description="Disordered" evidence="4">
    <location>
        <begin position="15"/>
        <end position="59"/>
    </location>
</feature>
<evidence type="ECO:0000313" key="6">
    <source>
        <dbReference type="EMBL" id="ABD12865.1"/>
    </source>
</evidence>
<dbReference type="HOGENOM" id="CLU_066193_3_0_11"/>
<organism evidence="6 7">
    <name type="scientific">Frankia casuarinae (strain DSM 45818 / CECT 9043 / HFP020203 / CcI3)</name>
    <dbReference type="NCBI Taxonomy" id="106370"/>
    <lineage>
        <taxon>Bacteria</taxon>
        <taxon>Bacillati</taxon>
        <taxon>Actinomycetota</taxon>
        <taxon>Actinomycetes</taxon>
        <taxon>Frankiales</taxon>
        <taxon>Frankiaceae</taxon>
        <taxon>Frankia</taxon>
    </lineage>
</organism>
<evidence type="ECO:0000256" key="3">
    <source>
        <dbReference type="ARBA" id="ARBA00023163"/>
    </source>
</evidence>
<evidence type="ECO:0000313" key="7">
    <source>
        <dbReference type="Proteomes" id="UP000001937"/>
    </source>
</evidence>
<feature type="compositionally biased region" description="Basic and acidic residues" evidence="4">
    <location>
        <begin position="37"/>
        <end position="56"/>
    </location>
</feature>
<evidence type="ECO:0000259" key="5">
    <source>
        <dbReference type="PROSITE" id="PS01124"/>
    </source>
</evidence>
<name>Q2J777_FRACC</name>
<dbReference type="InterPro" id="IPR018062">
    <property type="entry name" value="HTH_AraC-typ_CS"/>
</dbReference>
<dbReference type="AlphaFoldDB" id="Q2J777"/>
<reference evidence="6 7" key="1">
    <citation type="journal article" date="2007" name="Genome Res.">
        <title>Genome characteristics of facultatively symbiotic Frankia sp. strains reflect host range and host plant biogeography.</title>
        <authorList>
            <person name="Normand P."/>
            <person name="Lapierre P."/>
            <person name="Tisa L.S."/>
            <person name="Gogarten J.P."/>
            <person name="Alloisio N."/>
            <person name="Bagnarol E."/>
            <person name="Bassi C.A."/>
            <person name="Berry A.M."/>
            <person name="Bickhart D.M."/>
            <person name="Choisne N."/>
            <person name="Couloux A."/>
            <person name="Cournoyer B."/>
            <person name="Cruveiller S."/>
            <person name="Daubin V."/>
            <person name="Demange N."/>
            <person name="Francino M.P."/>
            <person name="Goltsman E."/>
            <person name="Huang Y."/>
            <person name="Kopp O.R."/>
            <person name="Labarre L."/>
            <person name="Lapidus A."/>
            <person name="Lavire C."/>
            <person name="Marechal J."/>
            <person name="Martinez M."/>
            <person name="Mastronunzio J.E."/>
            <person name="Mullin B.C."/>
            <person name="Niemann J."/>
            <person name="Pujic P."/>
            <person name="Rawnsley T."/>
            <person name="Rouy Z."/>
            <person name="Schenowitz C."/>
            <person name="Sellstedt A."/>
            <person name="Tavares F."/>
            <person name="Tomkins J.P."/>
            <person name="Vallenet D."/>
            <person name="Valverde C."/>
            <person name="Wall L.G."/>
            <person name="Wang Y."/>
            <person name="Medigue C."/>
            <person name="Benson D.R."/>
        </authorList>
    </citation>
    <scope>NUCLEOTIDE SEQUENCE [LARGE SCALE GENOMIC DNA]</scope>
    <source>
        <strain evidence="7">DSM 45818 / CECT 9043 / CcI3</strain>
    </source>
</reference>
<dbReference type="EMBL" id="CP000249">
    <property type="protein sequence ID" value="ABD12865.1"/>
    <property type="molecule type" value="Genomic_DNA"/>
</dbReference>
<protein>
    <submittedName>
        <fullName evidence="6">Transcriptional regulator, AraC family</fullName>
    </submittedName>
</protein>
<dbReference type="PhylomeDB" id="Q2J777"/>
<dbReference type="PROSITE" id="PS01124">
    <property type="entry name" value="HTH_ARAC_FAMILY_2"/>
    <property type="match status" value="1"/>
</dbReference>
<dbReference type="PROSITE" id="PS00041">
    <property type="entry name" value="HTH_ARAC_FAMILY_1"/>
    <property type="match status" value="1"/>
</dbReference>
<dbReference type="InterPro" id="IPR050204">
    <property type="entry name" value="AraC_XylS_family_regulators"/>
</dbReference>
<dbReference type="Gene3D" id="1.10.10.60">
    <property type="entry name" value="Homeodomain-like"/>
    <property type="match status" value="1"/>
</dbReference>
<sequence length="292" mass="31325">MYHEYHERRAHRLAATIWDSSGRPTPPGHPPDTTRTTADRHPDRTGPSDRTERTERTGVVGSRRVLPDGCMDIIWSSDANLIVAGPDTAAKLVRWAPGVRHVGLRFDSGSGPSHLGVAADELRDQRVPLADLWGDGPAQRLAERLAMAADPLVAFESSIAARPVHPALVDRLVPAVLAGARARAPVDDLARTVGLSERQLLRRCRRVFGYGPKTLARILRMQDALHAARAGIPFAVVAAEAGYADQAHLAREVRALAGVPPTHLIRNVNVQDELDVSVSDVADVAAATGSGA</sequence>
<dbReference type="Proteomes" id="UP000001937">
    <property type="component" value="Chromosome"/>
</dbReference>
<dbReference type="Pfam" id="PF12833">
    <property type="entry name" value="HTH_18"/>
    <property type="match status" value="1"/>
</dbReference>
<dbReference type="eggNOG" id="COG2207">
    <property type="taxonomic scope" value="Bacteria"/>
</dbReference>
<dbReference type="GO" id="GO:0043565">
    <property type="term" value="F:sequence-specific DNA binding"/>
    <property type="evidence" value="ECO:0007669"/>
    <property type="project" value="InterPro"/>
</dbReference>
<keyword evidence="7" id="KW-1185">Reference proteome</keyword>
<evidence type="ECO:0000256" key="1">
    <source>
        <dbReference type="ARBA" id="ARBA00023015"/>
    </source>
</evidence>
<dbReference type="PANTHER" id="PTHR46796:SF15">
    <property type="entry name" value="BLL1074 PROTEIN"/>
    <property type="match status" value="1"/>
</dbReference>
<dbReference type="RefSeq" id="WP_011437890.1">
    <property type="nucleotide sequence ID" value="NZ_JENI01000013.1"/>
</dbReference>